<evidence type="ECO:0000259" key="3">
    <source>
        <dbReference type="PROSITE" id="PS50977"/>
    </source>
</evidence>
<protein>
    <submittedName>
        <fullName evidence="4">TetR family transcriptional regulator</fullName>
    </submittedName>
</protein>
<dbReference type="GO" id="GO:0003677">
    <property type="term" value="F:DNA binding"/>
    <property type="evidence" value="ECO:0007669"/>
    <property type="project" value="UniProtKB-UniRule"/>
</dbReference>
<dbReference type="SUPFAM" id="SSF46689">
    <property type="entry name" value="Homeodomain-like"/>
    <property type="match status" value="1"/>
</dbReference>
<evidence type="ECO:0000256" key="1">
    <source>
        <dbReference type="ARBA" id="ARBA00023125"/>
    </source>
</evidence>
<feature type="DNA-binding region" description="H-T-H motif" evidence="2">
    <location>
        <begin position="28"/>
        <end position="47"/>
    </location>
</feature>
<dbReference type="InterPro" id="IPR001647">
    <property type="entry name" value="HTH_TetR"/>
</dbReference>
<gene>
    <name evidence="4" type="ORF">CYJ47_10750</name>
</gene>
<reference evidence="4" key="2">
    <citation type="submission" date="2023-10" db="EMBL/GenBank/DDBJ databases">
        <authorList>
            <person name="Choi B."/>
        </authorList>
    </citation>
    <scope>NUCLEOTIDE SEQUENCE</scope>
    <source>
        <strain evidence="4">UMB0763</strain>
    </source>
</reference>
<name>A0AAF0YTP9_9CORY</name>
<organism evidence="4 5">
    <name type="scientific">Corynebacterium pyruviciproducens</name>
    <dbReference type="NCBI Taxonomy" id="598660"/>
    <lineage>
        <taxon>Bacteria</taxon>
        <taxon>Bacillati</taxon>
        <taxon>Actinomycetota</taxon>
        <taxon>Actinomycetes</taxon>
        <taxon>Mycobacteriales</taxon>
        <taxon>Corynebacteriaceae</taxon>
        <taxon>Corynebacterium</taxon>
    </lineage>
</organism>
<dbReference type="Proteomes" id="UP000234560">
    <property type="component" value="Chromosome"/>
</dbReference>
<dbReference type="RefSeq" id="WP_101677659.1">
    <property type="nucleotide sequence ID" value="NZ_CAMIHY010000001.1"/>
</dbReference>
<dbReference type="Gene3D" id="1.10.357.10">
    <property type="entry name" value="Tetracycline Repressor, domain 2"/>
    <property type="match status" value="1"/>
</dbReference>
<dbReference type="InterPro" id="IPR009057">
    <property type="entry name" value="Homeodomain-like_sf"/>
</dbReference>
<reference evidence="4" key="1">
    <citation type="submission" date="2017-12" db="EMBL/GenBank/DDBJ databases">
        <authorList>
            <person name="Thomas-White K."/>
            <person name="Wolfe A.J."/>
        </authorList>
    </citation>
    <scope>NUCLEOTIDE SEQUENCE</scope>
    <source>
        <strain evidence="4">UMB0763</strain>
    </source>
</reference>
<accession>A0AAF0YTP9</accession>
<sequence length="192" mass="20723">MSTRSETTRRLRDAARAAVIADGIGGCRIDRICKRAGLTRGAFYSNYSNLEELLSATLSEHLTVLTNRALSLDAEWVETITRFTPELYALDGPEKIAALLLNVAVATGLTGEAELINMEILTAAAHGWMPTLPLDAMRDALTHVGRVVLTAAGRTPTTDDDTLGIILMRLTPRDALNANLATTLFMALSEPD</sequence>
<evidence type="ECO:0000256" key="2">
    <source>
        <dbReference type="PROSITE-ProRule" id="PRU00335"/>
    </source>
</evidence>
<feature type="domain" description="HTH tetR-type" evidence="3">
    <location>
        <begin position="5"/>
        <end position="65"/>
    </location>
</feature>
<dbReference type="PROSITE" id="PS50977">
    <property type="entry name" value="HTH_TETR_2"/>
    <property type="match status" value="1"/>
</dbReference>
<dbReference type="EMBL" id="CP136958">
    <property type="protein sequence ID" value="WOT01734.1"/>
    <property type="molecule type" value="Genomic_DNA"/>
</dbReference>
<evidence type="ECO:0000313" key="4">
    <source>
        <dbReference type="EMBL" id="WOT01734.1"/>
    </source>
</evidence>
<dbReference type="AlphaFoldDB" id="A0AAF0YTP9"/>
<dbReference type="Pfam" id="PF00440">
    <property type="entry name" value="TetR_N"/>
    <property type="match status" value="1"/>
</dbReference>
<keyword evidence="1 2" id="KW-0238">DNA-binding</keyword>
<evidence type="ECO:0000313" key="5">
    <source>
        <dbReference type="Proteomes" id="UP000234560"/>
    </source>
</evidence>
<proteinExistence type="predicted"/>
<dbReference type="KEGG" id="cpyr:CYJ47_10750"/>